<evidence type="ECO:0000313" key="1">
    <source>
        <dbReference type="EMBL" id="OAD65338.1"/>
    </source>
</evidence>
<reference evidence="2" key="1">
    <citation type="submission" date="2015-06" db="EMBL/GenBank/DDBJ databases">
        <title>Expansion of signal transduction pathways in fungi by whole-genome duplication.</title>
        <authorList>
            <consortium name="DOE Joint Genome Institute"/>
            <person name="Corrochano L.M."/>
            <person name="Kuo A."/>
            <person name="Marcet-Houben M."/>
            <person name="Polaino S."/>
            <person name="Salamov A."/>
            <person name="Villalobos J.M."/>
            <person name="Alvarez M.I."/>
            <person name="Avalos J."/>
            <person name="Benito E.P."/>
            <person name="Benoit I."/>
            <person name="Burger G."/>
            <person name="Camino L.P."/>
            <person name="Canovas D."/>
            <person name="Cerda-Olmedo E."/>
            <person name="Cheng J.-F."/>
            <person name="Dominguez A."/>
            <person name="Elias M."/>
            <person name="Eslava A.P."/>
            <person name="Glaser F."/>
            <person name="Grimwood J."/>
            <person name="Gutierrez G."/>
            <person name="Heitman J."/>
            <person name="Henrissat B."/>
            <person name="Iturriaga E.A."/>
            <person name="Lang B.F."/>
            <person name="Lavin J.L."/>
            <person name="Lee S."/>
            <person name="Li W."/>
            <person name="Lindquist E."/>
            <person name="Lopez-Garcia S."/>
            <person name="Luque E.M."/>
            <person name="Marcos A.T."/>
            <person name="Martin J."/>
            <person name="McCluskey K."/>
            <person name="Medina H.R."/>
            <person name="Miralles-Duran A."/>
            <person name="Miyazaki A."/>
            <person name="Munoz-Torres E."/>
            <person name="Oguiza J.A."/>
            <person name="Ohm R."/>
            <person name="Olmedo M."/>
            <person name="Orejas M."/>
            <person name="Ortiz-Castellanos L."/>
            <person name="Pisabarro A.G."/>
            <person name="Rodriguez-Romero J."/>
            <person name="Ruiz-Herrera J."/>
            <person name="Ruiz-Vazquez R."/>
            <person name="Sanz C."/>
            <person name="Schackwitz W."/>
            <person name="Schmutz J."/>
            <person name="Shahriari M."/>
            <person name="Shelest E."/>
            <person name="Silva-Franco F."/>
            <person name="Soanes D."/>
            <person name="Syed K."/>
            <person name="Tagua V.G."/>
            <person name="Talbot N.J."/>
            <person name="Thon M."/>
            <person name="De vries R.P."/>
            <person name="Wiebenga A."/>
            <person name="Yadav J.S."/>
            <person name="Braun E.L."/>
            <person name="Baker S."/>
            <person name="Garre V."/>
            <person name="Horwitz B."/>
            <person name="Torres-Martinez S."/>
            <person name="Idnurm A."/>
            <person name="Herrera-Estrella A."/>
            <person name="Gabaldon T."/>
            <person name="Grigoriev I.V."/>
        </authorList>
    </citation>
    <scope>NUCLEOTIDE SEQUENCE [LARGE SCALE GENOMIC DNA]</scope>
    <source>
        <strain evidence="2">NRRL 1555(-)</strain>
    </source>
</reference>
<dbReference type="InParanoid" id="A0A167J712"/>
<evidence type="ECO:0000313" key="2">
    <source>
        <dbReference type="Proteomes" id="UP000077315"/>
    </source>
</evidence>
<name>A0A167J712_PHYB8</name>
<accession>A0A167J712</accession>
<sequence>MANNCQSIALALFLEYAELLRRLIAIEESLKTNDLNIDIVIKGKTDSLKILDNIANTSGQLLAIIAPTTVPASATASVVPSVVSVVLTGVNAGKLSKQDRSRVLALIQRELKKHNFKSNKLELVAVNDSKHSWDINVDYRLTPNRQLIHDLHAYLAPKVVGTSTNSWSRKAGQETNHFDHCELTYHTFKAEIYVKMGKSCNRLLQKEAMSEDESEDDMPGDSCNHAIRTYNHFLAVVDDFMHNRMDFNLRQMLKRFFSKDTVLVVPPRLMSLFPHWAFRDKFQ</sequence>
<dbReference type="GeneID" id="28994104"/>
<dbReference type="VEuPathDB" id="FungiDB:PHYBLDRAFT_153588"/>
<keyword evidence="2" id="KW-1185">Reference proteome</keyword>
<dbReference type="AlphaFoldDB" id="A0A167J712"/>
<dbReference type="EMBL" id="KV441029">
    <property type="protein sequence ID" value="OAD65338.1"/>
    <property type="molecule type" value="Genomic_DNA"/>
</dbReference>
<proteinExistence type="predicted"/>
<dbReference type="Proteomes" id="UP000077315">
    <property type="component" value="Unassembled WGS sequence"/>
</dbReference>
<gene>
    <name evidence="1" type="ORF">PHYBLDRAFT_153588</name>
</gene>
<protein>
    <submittedName>
        <fullName evidence="1">Uncharacterized protein</fullName>
    </submittedName>
</protein>
<organism evidence="1 2">
    <name type="scientific">Phycomyces blakesleeanus (strain ATCC 8743b / DSM 1359 / FGSC 10004 / NBRC 33097 / NRRL 1555)</name>
    <dbReference type="NCBI Taxonomy" id="763407"/>
    <lineage>
        <taxon>Eukaryota</taxon>
        <taxon>Fungi</taxon>
        <taxon>Fungi incertae sedis</taxon>
        <taxon>Mucoromycota</taxon>
        <taxon>Mucoromycotina</taxon>
        <taxon>Mucoromycetes</taxon>
        <taxon>Mucorales</taxon>
        <taxon>Phycomycetaceae</taxon>
        <taxon>Phycomyces</taxon>
    </lineage>
</organism>
<dbReference type="RefSeq" id="XP_018283378.1">
    <property type="nucleotide sequence ID" value="XM_018433198.1"/>
</dbReference>